<gene>
    <name evidence="2" type="ORF">WM40_09700</name>
</gene>
<keyword evidence="1" id="KW-0812">Transmembrane</keyword>
<proteinExistence type="predicted"/>
<dbReference type="PATRIC" id="fig|28092.6.peg.2284"/>
<accession>A0A0F5K1U3</accession>
<evidence type="ECO:0000256" key="1">
    <source>
        <dbReference type="SAM" id="Phobius"/>
    </source>
</evidence>
<dbReference type="OrthoDB" id="198068at2"/>
<protein>
    <recommendedName>
        <fullName evidence="4">Transmembrane protein</fullName>
    </recommendedName>
</protein>
<feature type="transmembrane region" description="Helical" evidence="1">
    <location>
        <begin position="78"/>
        <end position="97"/>
    </location>
</feature>
<evidence type="ECO:0008006" key="4">
    <source>
        <dbReference type="Google" id="ProtNLM"/>
    </source>
</evidence>
<dbReference type="Proteomes" id="UP000033618">
    <property type="component" value="Unassembled WGS sequence"/>
</dbReference>
<keyword evidence="3" id="KW-1185">Reference proteome</keyword>
<dbReference type="RefSeq" id="WP_024902111.1">
    <property type="nucleotide sequence ID" value="NZ_CADFGU010000001.1"/>
</dbReference>
<evidence type="ECO:0000313" key="2">
    <source>
        <dbReference type="EMBL" id="KKB63905.1"/>
    </source>
</evidence>
<reference evidence="2 3" key="1">
    <citation type="submission" date="2015-03" db="EMBL/GenBank/DDBJ databases">
        <title>Draft Genome Sequence of Burkholderia andropogonis type strain ICMP2807, isolated from Sorghum bicolor.</title>
        <authorList>
            <person name="Lopes-Santos L."/>
            <person name="Castro D.B."/>
            <person name="Ottoboni L.M."/>
            <person name="Park D."/>
            <person name="Weirc B.S."/>
            <person name="Destefano S.A."/>
        </authorList>
    </citation>
    <scope>NUCLEOTIDE SEQUENCE [LARGE SCALE GENOMIC DNA]</scope>
    <source>
        <strain evidence="2 3">ICMP2807</strain>
    </source>
</reference>
<comment type="caution">
    <text evidence="2">The sequence shown here is derived from an EMBL/GenBank/DDBJ whole genome shotgun (WGS) entry which is preliminary data.</text>
</comment>
<dbReference type="InterPro" id="IPR009937">
    <property type="entry name" value="Phage_holin_3_6"/>
</dbReference>
<name>A0A0F5K1U3_9BURK</name>
<organism evidence="2 3">
    <name type="scientific">Robbsia andropogonis</name>
    <dbReference type="NCBI Taxonomy" id="28092"/>
    <lineage>
        <taxon>Bacteria</taxon>
        <taxon>Pseudomonadati</taxon>
        <taxon>Pseudomonadota</taxon>
        <taxon>Betaproteobacteria</taxon>
        <taxon>Burkholderiales</taxon>
        <taxon>Burkholderiaceae</taxon>
        <taxon>Robbsia</taxon>
    </lineage>
</organism>
<sequence length="134" mass="14543">MASNETPDTTPSPVGRIGAALLGLAQTRLALIGIELAEEKERIVGALAIAALACMLGLVTLISLNALIVIVLWDRYHWQPLLALTLCYGILSLVCLVRLRRAARHASPPFEATRAEFDNDRALIAHHLRGRDAD</sequence>
<evidence type="ECO:0000313" key="3">
    <source>
        <dbReference type="Proteomes" id="UP000033618"/>
    </source>
</evidence>
<keyword evidence="1" id="KW-1133">Transmembrane helix</keyword>
<dbReference type="Pfam" id="PF07332">
    <property type="entry name" value="Phage_holin_3_6"/>
    <property type="match status" value="1"/>
</dbReference>
<feature type="transmembrane region" description="Helical" evidence="1">
    <location>
        <begin position="14"/>
        <end position="34"/>
    </location>
</feature>
<keyword evidence="1" id="KW-0472">Membrane</keyword>
<dbReference type="EMBL" id="LAQU01000007">
    <property type="protein sequence ID" value="KKB63905.1"/>
    <property type="molecule type" value="Genomic_DNA"/>
</dbReference>
<feature type="transmembrane region" description="Helical" evidence="1">
    <location>
        <begin position="46"/>
        <end position="72"/>
    </location>
</feature>
<dbReference type="AlphaFoldDB" id="A0A0F5K1U3"/>
<dbReference type="STRING" id="28092.WM40_09700"/>